<keyword evidence="7" id="KW-1185">Reference proteome</keyword>
<evidence type="ECO:0000256" key="2">
    <source>
        <dbReference type="ARBA" id="ARBA00023015"/>
    </source>
</evidence>
<dbReference type="Gene3D" id="3.40.190.290">
    <property type="match status" value="1"/>
</dbReference>
<feature type="domain" description="HTH lysR-type" evidence="5">
    <location>
        <begin position="2"/>
        <end position="59"/>
    </location>
</feature>
<comment type="similarity">
    <text evidence="1">Belongs to the LysR transcriptional regulatory family.</text>
</comment>
<evidence type="ECO:0000259" key="5">
    <source>
        <dbReference type="PROSITE" id="PS50931"/>
    </source>
</evidence>
<dbReference type="PANTHER" id="PTHR30537">
    <property type="entry name" value="HTH-TYPE TRANSCRIPTIONAL REGULATOR"/>
    <property type="match status" value="1"/>
</dbReference>
<accession>A0ABY4VZW5</accession>
<evidence type="ECO:0000256" key="4">
    <source>
        <dbReference type="ARBA" id="ARBA00023163"/>
    </source>
</evidence>
<keyword evidence="4" id="KW-0804">Transcription</keyword>
<dbReference type="PROSITE" id="PS50931">
    <property type="entry name" value="HTH_LYSR"/>
    <property type="match status" value="1"/>
</dbReference>
<proteinExistence type="inferred from homology"/>
<dbReference type="InterPro" id="IPR000847">
    <property type="entry name" value="LysR_HTH_N"/>
</dbReference>
<evidence type="ECO:0000256" key="3">
    <source>
        <dbReference type="ARBA" id="ARBA00023125"/>
    </source>
</evidence>
<sequence>MMSWDLYRYFLAVAESGSLSAAARQLSVSQPTVGRQIAELEARLETRLFERASHGYLLTTAGQQIRARIEETALGFRDIESQIRGMDKSLSGLIRFSATEGFGSYWLTPNISKFQKFYPNIRFELILDISVLDLRKREADMALRLANPRSSDLIGRRVGKAGFGLYGAKSYLESRGYPQSIDDLKDHDFIGWQQNRGDIALTRALSKMVAEENIKFQCNTVAAQIEAVQNGMGLFLAPHYLVPKDESVVRLLSDQINQNIDLWLLTHRDLIGTSRIRVFLNFLYEQFQKDAEMLLNGDERS</sequence>
<dbReference type="PANTHER" id="PTHR30537:SF3">
    <property type="entry name" value="TRANSCRIPTIONAL REGULATORY PROTEIN"/>
    <property type="match status" value="1"/>
</dbReference>
<protein>
    <submittedName>
        <fullName evidence="6">LysR family transcriptional regulator</fullName>
    </submittedName>
</protein>
<reference evidence="6" key="1">
    <citation type="submission" date="2022-06" db="EMBL/GenBank/DDBJ databases">
        <title>Sneathiella actinostolidae sp. nov., isolated from a sea anemonein the Western Pacific Ocean.</title>
        <authorList>
            <person name="Wei M.J."/>
        </authorList>
    </citation>
    <scope>NUCLEOTIDE SEQUENCE</scope>
    <source>
        <strain evidence="6">PHK-P5</strain>
    </source>
</reference>
<dbReference type="RefSeq" id="WP_251933259.1">
    <property type="nucleotide sequence ID" value="NZ_CP098747.1"/>
</dbReference>
<dbReference type="SUPFAM" id="SSF46785">
    <property type="entry name" value="Winged helix' DNA-binding domain"/>
    <property type="match status" value="1"/>
</dbReference>
<dbReference type="SUPFAM" id="SSF53850">
    <property type="entry name" value="Periplasmic binding protein-like II"/>
    <property type="match status" value="1"/>
</dbReference>
<organism evidence="6 7">
    <name type="scientific">Sneathiella marina</name>
    <dbReference type="NCBI Taxonomy" id="2950108"/>
    <lineage>
        <taxon>Bacteria</taxon>
        <taxon>Pseudomonadati</taxon>
        <taxon>Pseudomonadota</taxon>
        <taxon>Alphaproteobacteria</taxon>
        <taxon>Sneathiellales</taxon>
        <taxon>Sneathiellaceae</taxon>
        <taxon>Sneathiella</taxon>
    </lineage>
</organism>
<dbReference type="Proteomes" id="UP001056291">
    <property type="component" value="Chromosome"/>
</dbReference>
<evidence type="ECO:0000256" key="1">
    <source>
        <dbReference type="ARBA" id="ARBA00009437"/>
    </source>
</evidence>
<dbReference type="Pfam" id="PF00126">
    <property type="entry name" value="HTH_1"/>
    <property type="match status" value="1"/>
</dbReference>
<name>A0ABY4VZW5_9PROT</name>
<evidence type="ECO:0000313" key="7">
    <source>
        <dbReference type="Proteomes" id="UP001056291"/>
    </source>
</evidence>
<dbReference type="Gene3D" id="1.10.10.10">
    <property type="entry name" value="Winged helix-like DNA-binding domain superfamily/Winged helix DNA-binding domain"/>
    <property type="match status" value="1"/>
</dbReference>
<evidence type="ECO:0000313" key="6">
    <source>
        <dbReference type="EMBL" id="USG60378.1"/>
    </source>
</evidence>
<keyword evidence="3" id="KW-0238">DNA-binding</keyword>
<gene>
    <name evidence="6" type="ORF">NBZ79_14495</name>
</gene>
<dbReference type="InterPro" id="IPR005119">
    <property type="entry name" value="LysR_subst-bd"/>
</dbReference>
<dbReference type="PRINTS" id="PR00039">
    <property type="entry name" value="HTHLYSR"/>
</dbReference>
<dbReference type="Pfam" id="PF03466">
    <property type="entry name" value="LysR_substrate"/>
    <property type="match status" value="1"/>
</dbReference>
<dbReference type="EMBL" id="CP098747">
    <property type="protein sequence ID" value="USG60378.1"/>
    <property type="molecule type" value="Genomic_DNA"/>
</dbReference>
<dbReference type="InterPro" id="IPR036390">
    <property type="entry name" value="WH_DNA-bd_sf"/>
</dbReference>
<keyword evidence="2" id="KW-0805">Transcription regulation</keyword>
<dbReference type="InterPro" id="IPR036388">
    <property type="entry name" value="WH-like_DNA-bd_sf"/>
</dbReference>
<dbReference type="InterPro" id="IPR058163">
    <property type="entry name" value="LysR-type_TF_proteobact-type"/>
</dbReference>